<dbReference type="GO" id="GO:0016020">
    <property type="term" value="C:membrane"/>
    <property type="evidence" value="ECO:0007669"/>
    <property type="project" value="InterPro"/>
</dbReference>
<gene>
    <name evidence="2" type="ORF">ASEP1449_LOCUS645</name>
</gene>
<dbReference type="PANTHER" id="PTHR21329:SF3">
    <property type="entry name" value="PHOSPHATIDYLINOSITOL N-ACETYLGLUCOSAMINYLTRANSFERASE SUBUNIT Q"/>
    <property type="match status" value="1"/>
</dbReference>
<sequence>MDPHYSSQVLFWPSDKSASLSTRNAAEGGDNGYVVGWETINDWNCCETSTTTKKKRIRTTICVCVVPVQPNEDLGASGDCSLERIRRALNSMSHQYDCQLDCDEETRTKGVKSINSRHCCACSCYKSLKIVGLWKPRGTNDNTADRIGAMPPADSFHSLYPTPFGPWWASDADGKSDERGPHQLVVYDQYNGSLQHYRNETVSSNPVGTSSDLDNMTPFEETLLRLSEAGSIAQHLLKEIQQLDDCDETRNQAFTYEKDRKEHKMCDGSVREDVVRDSSDDADPRIEVTSFDTSENMFYKAKKRLVIFFRSSFLSSIHLRLSLSDAALESMKLDQISGTSQIVSVCRLLPLFRLLILCYEKWSELSHRNKMTCSRYNIRSREPGVRVSLVTYEKIAHAAFDGILGIVFGLSILSNTEGVRELISVSWSLVHERLLRNNIGWLETFPAGFKLNVPLTQNMGREILMLLSTQEWLASLLLSEPSRQTLLLRILGFTGITFGAMTLLAIAFDMLRIASFHIAVFHAAFRNIYLVQLHMFSSLWYLFRGKKKNILRQRSDTLEYDSMQLLVGMILFTISLFLLTTVLVYYTFFAVVYSVVNFGTVAIWIAYTAVKYFPLGKLMLRLGGGSYFPKNIHFSIMTKDDVIESIGWYALVGKHNGKKNQGTNWDTGLTHLQEKDVLQLNVVRLVSKSESFGSILLESYKQRAGAFCEQIGPWLFGLVQGAPCMMATRCLNIEELN</sequence>
<dbReference type="Pfam" id="PF05024">
    <property type="entry name" value="Gpi1"/>
    <property type="match status" value="1"/>
</dbReference>
<name>A0A7S2U6X6_9STRA</name>
<proteinExistence type="predicted"/>
<feature type="transmembrane region" description="Helical" evidence="1">
    <location>
        <begin position="564"/>
        <end position="586"/>
    </location>
</feature>
<evidence type="ECO:0000256" key="1">
    <source>
        <dbReference type="SAM" id="Phobius"/>
    </source>
</evidence>
<evidence type="ECO:0000313" key="2">
    <source>
        <dbReference type="EMBL" id="CAD9808823.1"/>
    </source>
</evidence>
<dbReference type="PANTHER" id="PTHR21329">
    <property type="entry name" value="PHOSPHATIDYLINOSITOL N-ACETYLGLUCOSAMINYLTRANSFERASE SUBUNIT Q-RELATED"/>
    <property type="match status" value="1"/>
</dbReference>
<dbReference type="GO" id="GO:0006506">
    <property type="term" value="P:GPI anchor biosynthetic process"/>
    <property type="evidence" value="ECO:0007669"/>
    <property type="project" value="InterPro"/>
</dbReference>
<keyword evidence="1" id="KW-0812">Transmembrane</keyword>
<feature type="transmembrane region" description="Helical" evidence="1">
    <location>
        <begin position="486"/>
        <end position="508"/>
    </location>
</feature>
<dbReference type="GO" id="GO:0005783">
    <property type="term" value="C:endoplasmic reticulum"/>
    <property type="evidence" value="ECO:0007669"/>
    <property type="project" value="TreeGrafter"/>
</dbReference>
<accession>A0A7S2U6X6</accession>
<keyword evidence="1" id="KW-1133">Transmembrane helix</keyword>
<dbReference type="InterPro" id="IPR007720">
    <property type="entry name" value="PigQ/GPI1"/>
</dbReference>
<evidence type="ECO:0008006" key="3">
    <source>
        <dbReference type="Google" id="ProtNLM"/>
    </source>
</evidence>
<organism evidence="2">
    <name type="scientific">Attheya septentrionalis</name>
    <dbReference type="NCBI Taxonomy" id="420275"/>
    <lineage>
        <taxon>Eukaryota</taxon>
        <taxon>Sar</taxon>
        <taxon>Stramenopiles</taxon>
        <taxon>Ochrophyta</taxon>
        <taxon>Bacillariophyta</taxon>
        <taxon>Coscinodiscophyceae</taxon>
        <taxon>Chaetocerotophycidae</taxon>
        <taxon>Chaetocerotales</taxon>
        <taxon>Attheyaceae</taxon>
        <taxon>Attheya</taxon>
    </lineage>
</organism>
<keyword evidence="1" id="KW-0472">Membrane</keyword>
<dbReference type="EMBL" id="HBHQ01001002">
    <property type="protein sequence ID" value="CAD9808823.1"/>
    <property type="molecule type" value="Transcribed_RNA"/>
</dbReference>
<feature type="transmembrane region" description="Helical" evidence="1">
    <location>
        <begin position="520"/>
        <end position="543"/>
    </location>
</feature>
<feature type="transmembrane region" description="Helical" evidence="1">
    <location>
        <begin position="592"/>
        <end position="613"/>
    </location>
</feature>
<dbReference type="AlphaFoldDB" id="A0A7S2U6X6"/>
<protein>
    <recommendedName>
        <fullName evidence="3">Phosphatidylinositol N-acetylglucosaminyltransferase</fullName>
    </recommendedName>
</protein>
<reference evidence="2" key="1">
    <citation type="submission" date="2021-01" db="EMBL/GenBank/DDBJ databases">
        <authorList>
            <person name="Corre E."/>
            <person name="Pelletier E."/>
            <person name="Niang G."/>
            <person name="Scheremetjew M."/>
            <person name="Finn R."/>
            <person name="Kale V."/>
            <person name="Holt S."/>
            <person name="Cochrane G."/>
            <person name="Meng A."/>
            <person name="Brown T."/>
            <person name="Cohen L."/>
        </authorList>
    </citation>
    <scope>NUCLEOTIDE SEQUENCE</scope>
    <source>
        <strain evidence="2">CCMP2084</strain>
    </source>
</reference>